<gene>
    <name evidence="2" type="ORF">O1G22_01540</name>
</gene>
<feature type="compositionally biased region" description="Low complexity" evidence="1">
    <location>
        <begin position="15"/>
        <end position="25"/>
    </location>
</feature>
<sequence length="118" mass="12681">MRGVLDGGEGEEEQQQSQQQQSNGGDPAADGPAQSWGLTFEGFEVRLRERNPDTFVRIDDEGDGPVRGASMIFGITFDDETLEGLEVLTEVVDHVTVGLSARWSARGESSVAAVDRVG</sequence>
<dbReference type="EMBL" id="CP115300">
    <property type="protein sequence ID" value="WBO61640.1"/>
    <property type="molecule type" value="Genomic_DNA"/>
</dbReference>
<evidence type="ECO:0000256" key="1">
    <source>
        <dbReference type="SAM" id="MobiDB-lite"/>
    </source>
</evidence>
<evidence type="ECO:0000313" key="3">
    <source>
        <dbReference type="Proteomes" id="UP001212326"/>
    </source>
</evidence>
<dbReference type="Proteomes" id="UP001212326">
    <property type="component" value="Chromosome"/>
</dbReference>
<accession>A0ABY7NTW7</accession>
<keyword evidence="3" id="KW-1185">Reference proteome</keyword>
<organism evidence="2 3">
    <name type="scientific">Streptomyces camelliae</name>
    <dbReference type="NCBI Taxonomy" id="3004093"/>
    <lineage>
        <taxon>Bacteria</taxon>
        <taxon>Bacillati</taxon>
        <taxon>Actinomycetota</taxon>
        <taxon>Actinomycetes</taxon>
        <taxon>Kitasatosporales</taxon>
        <taxon>Streptomycetaceae</taxon>
        <taxon>Streptomyces</taxon>
    </lineage>
</organism>
<protein>
    <submittedName>
        <fullName evidence="2">Uncharacterized protein</fullName>
    </submittedName>
</protein>
<proteinExistence type="predicted"/>
<reference evidence="2 3" key="1">
    <citation type="submission" date="2022-12" db="EMBL/GenBank/DDBJ databases">
        <authorList>
            <person name="Mo P."/>
        </authorList>
    </citation>
    <scope>NUCLEOTIDE SEQUENCE [LARGE SCALE GENOMIC DNA]</scope>
    <source>
        <strain evidence="2 3">HUAS 2-6</strain>
    </source>
</reference>
<dbReference type="RefSeq" id="WP_270079599.1">
    <property type="nucleotide sequence ID" value="NZ_CP115300.1"/>
</dbReference>
<name>A0ABY7NTW7_9ACTN</name>
<feature type="region of interest" description="Disordered" evidence="1">
    <location>
        <begin position="1"/>
        <end position="35"/>
    </location>
</feature>
<evidence type="ECO:0000313" key="2">
    <source>
        <dbReference type="EMBL" id="WBO61640.1"/>
    </source>
</evidence>